<gene>
    <name evidence="2" type="ORF">SPAPADRAFT_143554</name>
</gene>
<feature type="domain" description="PX" evidence="1">
    <location>
        <begin position="205"/>
        <end position="325"/>
    </location>
</feature>
<dbReference type="Pfam" id="PF00787">
    <property type="entry name" value="PX"/>
    <property type="match status" value="1"/>
</dbReference>
<reference evidence="2 3" key="1">
    <citation type="journal article" date="2011" name="Proc. Natl. Acad. Sci. U.S.A.">
        <title>Comparative genomics of xylose-fermenting fungi for enhanced biofuel production.</title>
        <authorList>
            <person name="Wohlbach D.J."/>
            <person name="Kuo A."/>
            <person name="Sato T.K."/>
            <person name="Potts K.M."/>
            <person name="Salamov A.A."/>
            <person name="LaButti K.M."/>
            <person name="Sun H."/>
            <person name="Clum A."/>
            <person name="Pangilinan J.L."/>
            <person name="Lindquist E.A."/>
            <person name="Lucas S."/>
            <person name="Lapidus A."/>
            <person name="Jin M."/>
            <person name="Gunawan C."/>
            <person name="Balan V."/>
            <person name="Dale B.E."/>
            <person name="Jeffries T.W."/>
            <person name="Zinkel R."/>
            <person name="Barry K.W."/>
            <person name="Grigoriev I.V."/>
            <person name="Gasch A.P."/>
        </authorList>
    </citation>
    <scope>NUCLEOTIDE SEQUENCE [LARGE SCALE GENOMIC DNA]</scope>
    <source>
        <strain evidence="3">NRRL Y-27907 / 11-Y1</strain>
    </source>
</reference>
<dbReference type="RefSeq" id="XP_007377522.1">
    <property type="nucleotide sequence ID" value="XM_007377460.1"/>
</dbReference>
<organism evidence="3">
    <name type="scientific">Spathaspora passalidarum (strain NRRL Y-27907 / 11-Y1)</name>
    <dbReference type="NCBI Taxonomy" id="619300"/>
    <lineage>
        <taxon>Eukaryota</taxon>
        <taxon>Fungi</taxon>
        <taxon>Dikarya</taxon>
        <taxon>Ascomycota</taxon>
        <taxon>Saccharomycotina</taxon>
        <taxon>Pichiomycetes</taxon>
        <taxon>Debaryomycetaceae</taxon>
        <taxon>Spathaspora</taxon>
    </lineage>
</organism>
<dbReference type="InterPro" id="IPR001683">
    <property type="entry name" value="PX_dom"/>
</dbReference>
<dbReference type="InterPro" id="IPR024555">
    <property type="entry name" value="PX-associated"/>
</dbReference>
<dbReference type="GO" id="GO:0035091">
    <property type="term" value="F:phosphatidylinositol binding"/>
    <property type="evidence" value="ECO:0007669"/>
    <property type="project" value="InterPro"/>
</dbReference>
<dbReference type="PANTHER" id="PTHR47185">
    <property type="entry name" value="PX DOMAIN-CONTAINING PROTEIN YPR097W"/>
    <property type="match status" value="1"/>
</dbReference>
<evidence type="ECO:0000313" key="2">
    <source>
        <dbReference type="EMBL" id="EGW30551.1"/>
    </source>
</evidence>
<dbReference type="OrthoDB" id="2117459at2759"/>
<dbReference type="Gene3D" id="3.30.1520.10">
    <property type="entry name" value="Phox-like domain"/>
    <property type="match status" value="1"/>
</dbReference>
<dbReference type="STRING" id="619300.G3AUJ5"/>
<keyword evidence="3" id="KW-1185">Reference proteome</keyword>
<dbReference type="CDD" id="cd06869">
    <property type="entry name" value="PX_UP2_fungi"/>
    <property type="match status" value="1"/>
</dbReference>
<proteinExistence type="predicted"/>
<dbReference type="Pfam" id="PF12825">
    <property type="entry name" value="DUF3818"/>
    <property type="match status" value="1"/>
</dbReference>
<dbReference type="InterPro" id="IPR047168">
    <property type="entry name" value="LEC1-like"/>
</dbReference>
<dbReference type="Proteomes" id="UP000000709">
    <property type="component" value="Unassembled WGS sequence"/>
</dbReference>
<dbReference type="HOGENOM" id="CLU_007739_1_0_1"/>
<dbReference type="PROSITE" id="PS50195">
    <property type="entry name" value="PX"/>
    <property type="match status" value="1"/>
</dbReference>
<dbReference type="SUPFAM" id="SSF64268">
    <property type="entry name" value="PX domain"/>
    <property type="match status" value="1"/>
</dbReference>
<protein>
    <recommendedName>
        <fullName evidence="1">PX domain-containing protein</fullName>
    </recommendedName>
</protein>
<dbReference type="Pfam" id="PF12828">
    <property type="entry name" value="PXB"/>
    <property type="match status" value="1"/>
</dbReference>
<dbReference type="KEGG" id="spaa:SPAPADRAFT_143554"/>
<dbReference type="InterPro" id="IPR036871">
    <property type="entry name" value="PX_dom_sf"/>
</dbReference>
<dbReference type="AlphaFoldDB" id="G3AUJ5"/>
<evidence type="ECO:0000259" key="1">
    <source>
        <dbReference type="PROSITE" id="PS50195"/>
    </source>
</evidence>
<evidence type="ECO:0000313" key="3">
    <source>
        <dbReference type="Proteomes" id="UP000000709"/>
    </source>
</evidence>
<name>G3AUJ5_SPAPN</name>
<dbReference type="GeneID" id="18870553"/>
<dbReference type="InterPro" id="IPR024554">
    <property type="entry name" value="LEC1-like_C"/>
</dbReference>
<dbReference type="PANTHER" id="PTHR47185:SF1">
    <property type="entry name" value="PX DOMAIN-CONTAINING PROTEIN YPR097W"/>
    <property type="match status" value="1"/>
</dbReference>
<sequence>MTQPAGTRTSSTLPPLTSTQEHFLKKYLIEIQLIKELHTLNDPNCCQFLGPPFKVTSNVKTTQPLPLLSFYFHNFITTFPFITNNPPEDQRRFWQDTLQPFITSFNAKPISESQDRVELTTKRKQVNAKILSGLLVFFNSMVTTKNELSYWHDTTRLKPADVGKLDGILHANAKDDHQKPVGLNEYKSMRFVNDLFINIVAVRSVGETKSSTFTWLRSDEDKHNYEFVIQVVGRSEEKHSTYFITRHYSQFATLHSQLTKQFPGIMKTQTINLPSKIKHDAGTNKLTREKLRLALRGYLRSLITQAEIIHFPKFITFIAHNRFYKLSESDLQDYKDRIQHESTLIDTQYEFQQQTTKVMVQLTADFENVKNQLIMNPNAITEIFQDLGKTSDIHKLSPVLKTFNEWCKLQVSSTIYQTFLSQDNSNEWFSKCRKFHKLFPYSIVYTILKFTNPVKIITKIVDLLLVELPSFSWSSDKKQSHNLLSMIFIMLLDEDLSDYEKELNQLKGQHLNQKKFECVLSRIDQYNELTYLEIDSIKQESIELGQEIFVTVLTTKQIEPALPESTVDEILSTPHLHSCVKQYWQLEVRKRDKNLFKQLWTEPELTRLIKEFLTIFYQPLMKIFAKSDVHLVFSSFHKFMDDLMNLLTTITNEGIYYMTSFEIYDSLKSLLDNHEEILWEFMHNVYCKDDQHLFLKLIQWIEKFMIMIRMKFSNPEAVTVTLTSSVPIDADLFMKQLTSRTSKIVEKRRLFREYAKKSAEATTAQEKIDEKWKEMNEGIFGTISSEEFGVGGEDIQEFNDLTELDNLKLKSAPNATERELINRLANLDKLDDFGTSEVDKLESEFEQQLISLFSKINMD</sequence>
<dbReference type="InParanoid" id="G3AUJ5"/>
<dbReference type="EMBL" id="GL996505">
    <property type="protein sequence ID" value="EGW30551.1"/>
    <property type="molecule type" value="Genomic_DNA"/>
</dbReference>
<accession>G3AUJ5</accession>
<dbReference type="FunCoup" id="G3AUJ5">
    <property type="interactions" value="28"/>
</dbReference>
<dbReference type="OMA" id="MGWLEGI"/>
<dbReference type="eggNOG" id="KOG2273">
    <property type="taxonomic scope" value="Eukaryota"/>
</dbReference>